<name>A0A848LP54_9BACT</name>
<evidence type="ECO:0000313" key="2">
    <source>
        <dbReference type="Proteomes" id="UP000518300"/>
    </source>
</evidence>
<reference evidence="1 2" key="1">
    <citation type="submission" date="2020-04" db="EMBL/GenBank/DDBJ databases">
        <title>Draft genome of Pyxidicoccus fallax type strain.</title>
        <authorList>
            <person name="Whitworth D.E."/>
        </authorList>
    </citation>
    <scope>NUCLEOTIDE SEQUENCE [LARGE SCALE GENOMIC DNA]</scope>
    <source>
        <strain evidence="1 2">DSM 14698</strain>
    </source>
</reference>
<sequence>MLLHADPQGGDNLLGWYKKLGMSAVPREAHISRARKNDGRYFYFNEIDALLFSKSNDKYRTLVE</sequence>
<organism evidence="1 2">
    <name type="scientific">Pyxidicoccus fallax</name>
    <dbReference type="NCBI Taxonomy" id="394095"/>
    <lineage>
        <taxon>Bacteria</taxon>
        <taxon>Pseudomonadati</taxon>
        <taxon>Myxococcota</taxon>
        <taxon>Myxococcia</taxon>
        <taxon>Myxococcales</taxon>
        <taxon>Cystobacterineae</taxon>
        <taxon>Myxococcaceae</taxon>
        <taxon>Pyxidicoccus</taxon>
    </lineage>
</organism>
<dbReference type="RefSeq" id="WP_169348720.1">
    <property type="nucleotide sequence ID" value="NZ_JABBJJ010000185.1"/>
</dbReference>
<comment type="caution">
    <text evidence="1">The sequence shown here is derived from an EMBL/GenBank/DDBJ whole genome shotgun (WGS) entry which is preliminary data.</text>
</comment>
<evidence type="ECO:0000313" key="1">
    <source>
        <dbReference type="EMBL" id="NMO19471.1"/>
    </source>
</evidence>
<accession>A0A848LP54</accession>
<proteinExistence type="predicted"/>
<protein>
    <submittedName>
        <fullName evidence="1">Uncharacterized protein</fullName>
    </submittedName>
</protein>
<gene>
    <name evidence="1" type="ORF">HG543_32045</name>
</gene>
<dbReference type="Proteomes" id="UP000518300">
    <property type="component" value="Unassembled WGS sequence"/>
</dbReference>
<dbReference type="EMBL" id="JABBJJ010000185">
    <property type="protein sequence ID" value="NMO19471.1"/>
    <property type="molecule type" value="Genomic_DNA"/>
</dbReference>
<dbReference type="AlphaFoldDB" id="A0A848LP54"/>
<keyword evidence="2" id="KW-1185">Reference proteome</keyword>